<evidence type="ECO:0000313" key="3">
    <source>
        <dbReference type="Proteomes" id="UP001596364"/>
    </source>
</evidence>
<feature type="chain" id="PRO_5046832554" evidence="1">
    <location>
        <begin position="22"/>
        <end position="155"/>
    </location>
</feature>
<reference evidence="3" key="1">
    <citation type="journal article" date="2019" name="Int. J. Syst. Evol. Microbiol.">
        <title>The Global Catalogue of Microorganisms (GCM) 10K type strain sequencing project: providing services to taxonomists for standard genome sequencing and annotation.</title>
        <authorList>
            <consortium name="The Broad Institute Genomics Platform"/>
            <consortium name="The Broad Institute Genome Sequencing Center for Infectious Disease"/>
            <person name="Wu L."/>
            <person name="Ma J."/>
        </authorList>
    </citation>
    <scope>NUCLEOTIDE SEQUENCE [LARGE SCALE GENOMIC DNA]</scope>
    <source>
        <strain evidence="3">CGMCC 1.16031</strain>
    </source>
</reference>
<name>A0ABW1XG94_9ALTE</name>
<dbReference type="PROSITE" id="PS51257">
    <property type="entry name" value="PROKAR_LIPOPROTEIN"/>
    <property type="match status" value="1"/>
</dbReference>
<dbReference type="RefSeq" id="WP_131259137.1">
    <property type="nucleotide sequence ID" value="NZ_JBHSUS010000001.1"/>
</dbReference>
<evidence type="ECO:0000256" key="1">
    <source>
        <dbReference type="SAM" id="SignalP"/>
    </source>
</evidence>
<accession>A0ABW1XG94</accession>
<dbReference type="EMBL" id="JBHSUS010000001">
    <property type="protein sequence ID" value="MFC6439035.1"/>
    <property type="molecule type" value="Genomic_DNA"/>
</dbReference>
<gene>
    <name evidence="2" type="ORF">ACFP85_02565</name>
</gene>
<dbReference type="Gene3D" id="3.40.30.10">
    <property type="entry name" value="Glutaredoxin"/>
    <property type="match status" value="1"/>
</dbReference>
<protein>
    <submittedName>
        <fullName evidence="2">Thioredoxin</fullName>
    </submittedName>
</protein>
<evidence type="ECO:0000313" key="2">
    <source>
        <dbReference type="EMBL" id="MFC6439035.1"/>
    </source>
</evidence>
<keyword evidence="1" id="KW-0732">Signal</keyword>
<dbReference type="Proteomes" id="UP001596364">
    <property type="component" value="Unassembled WGS sequence"/>
</dbReference>
<proteinExistence type="predicted"/>
<dbReference type="SUPFAM" id="SSF52833">
    <property type="entry name" value="Thioredoxin-like"/>
    <property type="match status" value="1"/>
</dbReference>
<dbReference type="InterPro" id="IPR036249">
    <property type="entry name" value="Thioredoxin-like_sf"/>
</dbReference>
<organism evidence="2 3">
    <name type="scientific">Pseudobowmanella zhangzhouensis</name>
    <dbReference type="NCBI Taxonomy" id="1537679"/>
    <lineage>
        <taxon>Bacteria</taxon>
        <taxon>Pseudomonadati</taxon>
        <taxon>Pseudomonadota</taxon>
        <taxon>Gammaproteobacteria</taxon>
        <taxon>Alteromonadales</taxon>
        <taxon>Alteromonadaceae</taxon>
    </lineage>
</organism>
<comment type="caution">
    <text evidence="2">The sequence shown here is derived from an EMBL/GenBank/DDBJ whole genome shotgun (WGS) entry which is preliminary data.</text>
</comment>
<sequence length="155" mass="17273">MKKFVLLLCLSLLGACVSSNAQQHNLGPIEPAVLLAEHRAFAEEYDAYIPAESAKNVVSALQGKRLIVIFGTWCHDSQREVARLLKILDVANMPVEIDLLAVDRNKQDPDGIAERMGLVYTPTIYVYSGNKELGRIIEKPTVSLEQDLAEILRRE</sequence>
<keyword evidence="3" id="KW-1185">Reference proteome</keyword>
<feature type="signal peptide" evidence="1">
    <location>
        <begin position="1"/>
        <end position="21"/>
    </location>
</feature>